<dbReference type="InterPro" id="IPR011006">
    <property type="entry name" value="CheY-like_superfamily"/>
</dbReference>
<dbReference type="OrthoDB" id="9802383at2"/>
<feature type="domain" description="Response regulatory" evidence="4">
    <location>
        <begin position="3"/>
        <end position="120"/>
    </location>
</feature>
<evidence type="ECO:0000256" key="3">
    <source>
        <dbReference type="PROSITE-ProRule" id="PRU00169"/>
    </source>
</evidence>
<dbReference type="PANTHER" id="PTHR37299:SF1">
    <property type="entry name" value="STAGE 0 SPORULATION PROTEIN A HOMOLOG"/>
    <property type="match status" value="1"/>
</dbReference>
<dbReference type="InterPro" id="IPR007492">
    <property type="entry name" value="LytTR_DNA-bd_dom"/>
</dbReference>
<organism evidence="6 7">
    <name type="scientific">Hungatella hathewayi WAL-18680</name>
    <dbReference type="NCBI Taxonomy" id="742737"/>
    <lineage>
        <taxon>Bacteria</taxon>
        <taxon>Bacillati</taxon>
        <taxon>Bacillota</taxon>
        <taxon>Clostridia</taxon>
        <taxon>Lachnospirales</taxon>
        <taxon>Lachnospiraceae</taxon>
        <taxon>Hungatella</taxon>
    </lineage>
</organism>
<proteinExistence type="predicted"/>
<dbReference type="CDD" id="cd00156">
    <property type="entry name" value="REC"/>
    <property type="match status" value="1"/>
</dbReference>
<keyword evidence="7" id="KW-1185">Reference proteome</keyword>
<name>G5I9Z4_9FIRM</name>
<dbReference type="GO" id="GO:0003677">
    <property type="term" value="F:DNA binding"/>
    <property type="evidence" value="ECO:0007669"/>
    <property type="project" value="InterPro"/>
</dbReference>
<dbReference type="SMART" id="SM00850">
    <property type="entry name" value="LytTR"/>
    <property type="match status" value="1"/>
</dbReference>
<dbReference type="Gene3D" id="2.40.50.1020">
    <property type="entry name" value="LytTr DNA-binding domain"/>
    <property type="match status" value="1"/>
</dbReference>
<comment type="function">
    <text evidence="2">May play the central regulatory role in sporulation. It may be an element of the effector pathway responsible for the activation of sporulation genes in response to nutritional stress. Spo0A may act in concert with spo0H (a sigma factor) to control the expression of some genes that are critical to the sporulation process.</text>
</comment>
<dbReference type="InterPro" id="IPR046947">
    <property type="entry name" value="LytR-like"/>
</dbReference>
<comment type="caution">
    <text evidence="6">The sequence shown here is derived from an EMBL/GenBank/DDBJ whole genome shotgun (WGS) entry which is preliminary data.</text>
</comment>
<evidence type="ECO:0000313" key="7">
    <source>
        <dbReference type="Proteomes" id="UP000005384"/>
    </source>
</evidence>
<evidence type="ECO:0000313" key="6">
    <source>
        <dbReference type="EMBL" id="EHI61883.1"/>
    </source>
</evidence>
<sequence>MFRIVCCDDSAEDTLQLTEYLSELQEHYPIQIYTYSNGIDLIKDYQKKQFYDLLILDMRMEEMNGIEVAKEIRKVDESLPILIVTATVDYAVDGYLVNACRYLVKPVVKEDFLNAVRNTLDHLIQQRNSFFTFPSKTGTTKLMTEHIYYLESNIRTIQVVAEEGRFSFTGTISALEEELRPHGFIRIHKSFLVNISRVRNIFKESVTMDNQDVIPMSKHKRKDVSHEFLSYMEAHL</sequence>
<dbReference type="Proteomes" id="UP000005384">
    <property type="component" value="Unassembled WGS sequence"/>
</dbReference>
<dbReference type="PROSITE" id="PS50110">
    <property type="entry name" value="RESPONSE_REGULATORY"/>
    <property type="match status" value="1"/>
</dbReference>
<feature type="domain" description="HTH LytTR-type" evidence="5">
    <location>
        <begin position="131"/>
        <end position="230"/>
    </location>
</feature>
<evidence type="ECO:0000259" key="4">
    <source>
        <dbReference type="PROSITE" id="PS50110"/>
    </source>
</evidence>
<dbReference type="InterPro" id="IPR001789">
    <property type="entry name" value="Sig_transdc_resp-reg_receiver"/>
</dbReference>
<dbReference type="HOGENOM" id="CLU_000445_14_2_9"/>
<dbReference type="PANTHER" id="PTHR37299">
    <property type="entry name" value="TRANSCRIPTIONAL REGULATOR-RELATED"/>
    <property type="match status" value="1"/>
</dbReference>
<gene>
    <name evidence="6" type="ORF">HMPREF9473_00334</name>
</gene>
<evidence type="ECO:0000256" key="2">
    <source>
        <dbReference type="ARBA" id="ARBA00024867"/>
    </source>
</evidence>
<dbReference type="PATRIC" id="fig|742737.3.peg.329"/>
<feature type="modified residue" description="4-aspartylphosphate" evidence="3">
    <location>
        <position position="57"/>
    </location>
</feature>
<dbReference type="Gene3D" id="3.40.50.2300">
    <property type="match status" value="1"/>
</dbReference>
<reference evidence="6 7" key="1">
    <citation type="submission" date="2011-08" db="EMBL/GenBank/DDBJ databases">
        <title>The Genome Sequence of Clostridium hathewayi WAL-18680.</title>
        <authorList>
            <consortium name="The Broad Institute Genome Sequencing Platform"/>
            <person name="Earl A."/>
            <person name="Ward D."/>
            <person name="Feldgarden M."/>
            <person name="Gevers D."/>
            <person name="Finegold S.M."/>
            <person name="Summanen P.H."/>
            <person name="Molitoris D.R."/>
            <person name="Song M."/>
            <person name="Daigneault M."/>
            <person name="Allen-Vercoe E."/>
            <person name="Young S.K."/>
            <person name="Zeng Q."/>
            <person name="Gargeya S."/>
            <person name="Fitzgerald M."/>
            <person name="Haas B."/>
            <person name="Abouelleil A."/>
            <person name="Alvarado L."/>
            <person name="Arachchi H.M."/>
            <person name="Berlin A."/>
            <person name="Brown A."/>
            <person name="Chapman S.B."/>
            <person name="Chen Z."/>
            <person name="Dunbar C."/>
            <person name="Freedman E."/>
            <person name="Gearin G."/>
            <person name="Gellesch M."/>
            <person name="Goldberg J."/>
            <person name="Griggs A."/>
            <person name="Gujja S."/>
            <person name="Heiman D."/>
            <person name="Howarth C."/>
            <person name="Larson L."/>
            <person name="Lui A."/>
            <person name="MacDonald P.J.P."/>
            <person name="Montmayeur A."/>
            <person name="Murphy C."/>
            <person name="Neiman D."/>
            <person name="Pearson M."/>
            <person name="Priest M."/>
            <person name="Roberts A."/>
            <person name="Saif S."/>
            <person name="Shea T."/>
            <person name="Shenoy N."/>
            <person name="Sisk P."/>
            <person name="Stolte C."/>
            <person name="Sykes S."/>
            <person name="Wortman J."/>
            <person name="Nusbaum C."/>
            <person name="Birren B."/>
        </authorList>
    </citation>
    <scope>NUCLEOTIDE SEQUENCE [LARGE SCALE GENOMIC DNA]</scope>
    <source>
        <strain evidence="6 7">WAL-18680</strain>
    </source>
</reference>
<dbReference type="Pfam" id="PF00072">
    <property type="entry name" value="Response_reg"/>
    <property type="match status" value="1"/>
</dbReference>
<dbReference type="RefSeq" id="WP_006778316.1">
    <property type="nucleotide sequence ID" value="NZ_CP040506.1"/>
</dbReference>
<dbReference type="PROSITE" id="PS50930">
    <property type="entry name" value="HTH_LYTTR"/>
    <property type="match status" value="1"/>
</dbReference>
<dbReference type="SUPFAM" id="SSF52172">
    <property type="entry name" value="CheY-like"/>
    <property type="match status" value="1"/>
</dbReference>
<accession>G5I9Z4</accession>
<dbReference type="SMART" id="SM00448">
    <property type="entry name" value="REC"/>
    <property type="match status" value="1"/>
</dbReference>
<evidence type="ECO:0000259" key="5">
    <source>
        <dbReference type="PROSITE" id="PS50930"/>
    </source>
</evidence>
<dbReference type="GO" id="GO:0000156">
    <property type="term" value="F:phosphorelay response regulator activity"/>
    <property type="evidence" value="ECO:0007669"/>
    <property type="project" value="InterPro"/>
</dbReference>
<dbReference type="EMBL" id="ADLN01000001">
    <property type="protein sequence ID" value="EHI61883.1"/>
    <property type="molecule type" value="Genomic_DNA"/>
</dbReference>
<keyword evidence="3" id="KW-0597">Phosphoprotein</keyword>
<evidence type="ECO:0000256" key="1">
    <source>
        <dbReference type="ARBA" id="ARBA00018672"/>
    </source>
</evidence>
<dbReference type="AlphaFoldDB" id="G5I9Z4"/>
<dbReference type="Pfam" id="PF04397">
    <property type="entry name" value="LytTR"/>
    <property type="match status" value="1"/>
</dbReference>
<protein>
    <recommendedName>
        <fullName evidence="1">Stage 0 sporulation protein A homolog</fullName>
    </recommendedName>
</protein>